<comment type="caution">
    <text evidence="7">The sequence shown here is derived from an EMBL/GenBank/DDBJ whole genome shotgun (WGS) entry which is preliminary data.</text>
</comment>
<feature type="transmembrane region" description="Helical" evidence="6">
    <location>
        <begin position="147"/>
        <end position="165"/>
    </location>
</feature>
<evidence type="ECO:0000256" key="1">
    <source>
        <dbReference type="ARBA" id="ARBA00004141"/>
    </source>
</evidence>
<evidence type="ECO:0000256" key="3">
    <source>
        <dbReference type="ARBA" id="ARBA00022989"/>
    </source>
</evidence>
<gene>
    <name evidence="7" type="ORF">EV640_101112</name>
</gene>
<evidence type="ECO:0000313" key="7">
    <source>
        <dbReference type="EMBL" id="TDS87330.1"/>
    </source>
</evidence>
<dbReference type="Pfam" id="PF09685">
    <property type="entry name" value="MamF_MmsF"/>
    <property type="match status" value="1"/>
</dbReference>
<evidence type="ECO:0000256" key="5">
    <source>
        <dbReference type="SAM" id="MobiDB-lite"/>
    </source>
</evidence>
<feature type="compositionally biased region" description="Low complexity" evidence="5">
    <location>
        <begin position="47"/>
        <end position="59"/>
    </location>
</feature>
<name>A0A4R7G791_9MICC</name>
<proteinExistence type="predicted"/>
<feature type="region of interest" description="Disordered" evidence="5">
    <location>
        <begin position="1"/>
        <end position="76"/>
    </location>
</feature>
<reference evidence="7 8" key="1">
    <citation type="submission" date="2019-03" db="EMBL/GenBank/DDBJ databases">
        <title>Genomic Encyclopedia of Type Strains, Phase III (KMG-III): the genomes of soil and plant-associated and newly described type strains.</title>
        <authorList>
            <person name="Whitman W."/>
        </authorList>
    </citation>
    <scope>NUCLEOTIDE SEQUENCE [LARGE SCALE GENOMIC DNA]</scope>
    <source>
        <strain evidence="7 8">DSM 27373</strain>
    </source>
</reference>
<dbReference type="EMBL" id="SOAN01000001">
    <property type="protein sequence ID" value="TDS87330.1"/>
    <property type="molecule type" value="Genomic_DNA"/>
</dbReference>
<keyword evidence="3 6" id="KW-1133">Transmembrane helix</keyword>
<evidence type="ECO:0000256" key="4">
    <source>
        <dbReference type="ARBA" id="ARBA00023136"/>
    </source>
</evidence>
<accession>A0A4R7G791</accession>
<organism evidence="7 8">
    <name type="scientific">Nesterenkonia aurantiaca</name>
    <dbReference type="NCBI Taxonomy" id="1436010"/>
    <lineage>
        <taxon>Bacteria</taxon>
        <taxon>Bacillati</taxon>
        <taxon>Actinomycetota</taxon>
        <taxon>Actinomycetes</taxon>
        <taxon>Micrococcales</taxon>
        <taxon>Micrococcaceae</taxon>
        <taxon>Nesterenkonia</taxon>
    </lineage>
</organism>
<evidence type="ECO:0000313" key="8">
    <source>
        <dbReference type="Proteomes" id="UP000294506"/>
    </source>
</evidence>
<dbReference type="InterPro" id="IPR019109">
    <property type="entry name" value="MamF_MmsF"/>
</dbReference>
<evidence type="ECO:0008006" key="9">
    <source>
        <dbReference type="Google" id="ProtNLM"/>
    </source>
</evidence>
<dbReference type="RefSeq" id="WP_084479397.1">
    <property type="nucleotide sequence ID" value="NZ_SOAN01000001.1"/>
</dbReference>
<feature type="transmembrane region" description="Helical" evidence="6">
    <location>
        <begin position="84"/>
        <end position="104"/>
    </location>
</feature>
<protein>
    <recommendedName>
        <fullName evidence="9">Tic20 family protein</fullName>
    </recommendedName>
</protein>
<comment type="subcellular location">
    <subcellularLocation>
        <location evidence="1">Membrane</location>
        <topology evidence="1">Multi-pass membrane protein</topology>
    </subcellularLocation>
</comment>
<keyword evidence="4 6" id="KW-0472">Membrane</keyword>
<keyword evidence="8" id="KW-1185">Reference proteome</keyword>
<dbReference type="AlphaFoldDB" id="A0A4R7G791"/>
<feature type="compositionally biased region" description="Pro residues" evidence="5">
    <location>
        <begin position="36"/>
        <end position="46"/>
    </location>
</feature>
<evidence type="ECO:0000256" key="2">
    <source>
        <dbReference type="ARBA" id="ARBA00022692"/>
    </source>
</evidence>
<sequence length="180" mass="19455">MSQPTHPSGADGEWQQGPDGQWHKVARKPVAAPGSPEAPPAGPAPGQPDQRAAQPDQRPGQSSGRPSGAPGVPVSAGEEQGWGVAMHLGGVFLSWLVPLVLWLVFRQRSRMLDDHGKEALNFQITLFIAYLVGAATTIILIGFLILFLAWVLSVVFSILAAVAAYNRRPYRYPLTIRFIK</sequence>
<feature type="transmembrane region" description="Helical" evidence="6">
    <location>
        <begin position="124"/>
        <end position="141"/>
    </location>
</feature>
<keyword evidence="2 6" id="KW-0812">Transmembrane</keyword>
<dbReference type="Proteomes" id="UP000294506">
    <property type="component" value="Unassembled WGS sequence"/>
</dbReference>
<evidence type="ECO:0000256" key="6">
    <source>
        <dbReference type="SAM" id="Phobius"/>
    </source>
</evidence>